<evidence type="ECO:0000256" key="1">
    <source>
        <dbReference type="SAM" id="SignalP"/>
    </source>
</evidence>
<keyword evidence="1" id="KW-0732">Signal</keyword>
<proteinExistence type="predicted"/>
<protein>
    <recommendedName>
        <fullName evidence="4">Fibronectin type-III domain-containing protein</fullName>
    </recommendedName>
</protein>
<dbReference type="AlphaFoldDB" id="A0A9X2D934"/>
<evidence type="ECO:0008006" key="4">
    <source>
        <dbReference type="Google" id="ProtNLM"/>
    </source>
</evidence>
<keyword evidence="3" id="KW-1185">Reference proteome</keyword>
<dbReference type="InterPro" id="IPR024079">
    <property type="entry name" value="MetalloPept_cat_dom_sf"/>
</dbReference>
<comment type="caution">
    <text evidence="2">The sequence shown here is derived from an EMBL/GenBank/DDBJ whole genome shotgun (WGS) entry which is preliminary data.</text>
</comment>
<dbReference type="EMBL" id="JAMOIL010000019">
    <property type="protein sequence ID" value="MCM0621552.1"/>
    <property type="molecule type" value="Genomic_DNA"/>
</dbReference>
<dbReference type="Gene3D" id="3.40.390.10">
    <property type="entry name" value="Collagenase (Catalytic Domain)"/>
    <property type="match status" value="1"/>
</dbReference>
<evidence type="ECO:0000313" key="2">
    <source>
        <dbReference type="EMBL" id="MCM0621552.1"/>
    </source>
</evidence>
<organism evidence="2 3">
    <name type="scientific">Nocardioides bruguierae</name>
    <dbReference type="NCBI Taxonomy" id="2945102"/>
    <lineage>
        <taxon>Bacteria</taxon>
        <taxon>Bacillati</taxon>
        <taxon>Actinomycetota</taxon>
        <taxon>Actinomycetes</taxon>
        <taxon>Propionibacteriales</taxon>
        <taxon>Nocardioidaceae</taxon>
        <taxon>Nocardioides</taxon>
    </lineage>
</organism>
<gene>
    <name evidence="2" type="ORF">M8330_14760</name>
</gene>
<evidence type="ECO:0000313" key="3">
    <source>
        <dbReference type="Proteomes" id="UP001139485"/>
    </source>
</evidence>
<feature type="signal peptide" evidence="1">
    <location>
        <begin position="1"/>
        <end position="19"/>
    </location>
</feature>
<dbReference type="SUPFAM" id="SSF55486">
    <property type="entry name" value="Metalloproteases ('zincins'), catalytic domain"/>
    <property type="match status" value="1"/>
</dbReference>
<dbReference type="GO" id="GO:0008237">
    <property type="term" value="F:metallopeptidase activity"/>
    <property type="evidence" value="ECO:0007669"/>
    <property type="project" value="InterPro"/>
</dbReference>
<feature type="chain" id="PRO_5040994727" description="Fibronectin type-III domain-containing protein" evidence="1">
    <location>
        <begin position="20"/>
        <end position="559"/>
    </location>
</feature>
<dbReference type="Proteomes" id="UP001139485">
    <property type="component" value="Unassembled WGS sequence"/>
</dbReference>
<reference evidence="2" key="1">
    <citation type="submission" date="2022-05" db="EMBL/GenBank/DDBJ databases">
        <authorList>
            <person name="Tuo L."/>
        </authorList>
    </citation>
    <scope>NUCLEOTIDE SEQUENCE</scope>
    <source>
        <strain evidence="2">BSK12Z-4</strain>
    </source>
</reference>
<dbReference type="Pfam" id="PF13582">
    <property type="entry name" value="Reprolysin_3"/>
    <property type="match status" value="1"/>
</dbReference>
<accession>A0A9X2D934</accession>
<sequence>MPVPFPPRLVAGLAAAALAAPLGVLGTGPSSAEPASDPLAAVAARAGLSVAATHEVLAEDETATVRDGRLVYTEPAAPVAARTTADATSARVAPLESTFALHSNPGAALTILLDVDGTTAAEQVIGSAWSLTVQGAHPAWDPAGDGPAFSDAELARVQEVWARVAEDFAAFDVDVTTEDPGTDALVRTDTADTRYGTRVLITPSVGAYAELCTRGCGGLAFVGTFAATGGRHQPAWVFPQGTGGSAKSVAEAASHEAGHNLGLTHDGDTTSSYSRGQGVWAPIMGVGYYRPLTQWSRGDYPGATNTQDDLAILVGRLGLRADEAPSLPADATPVFSTGGLTTDGLTTDGGGAVVAAGVIGTSDDVDAWALGTCAAGAQVRVAAPSDGTDLDVRARLVRSTDPGSPLVTAAPTATAARGVVEGLDATLSVPEAGEAWVLLVDGVGEGSWSDGGYDDYASLGSYEVSVTGCGDALRPARPGRPRVRVRADGSVVVAWRGAGDTGAPVLAYRLGGTAERTRASPDVRRVVLAAPAPGTHRVRVVAIGEHGTTAGRWRRYQTG</sequence>
<dbReference type="RefSeq" id="WP_250827957.1">
    <property type="nucleotide sequence ID" value="NZ_JAMOIL010000019.1"/>
</dbReference>
<name>A0A9X2D934_9ACTN</name>